<name>A0A8K0KY23_9PEZI</name>
<keyword evidence="2" id="KW-1185">Reference proteome</keyword>
<dbReference type="Proteomes" id="UP000809789">
    <property type="component" value="Unassembled WGS sequence"/>
</dbReference>
<reference evidence="1" key="1">
    <citation type="submission" date="2021-07" db="EMBL/GenBank/DDBJ databases">
        <title>Elsinoe batatas strain:CRI-CJ2 Genome sequencing and assembly.</title>
        <authorList>
            <person name="Huang L."/>
        </authorList>
    </citation>
    <scope>NUCLEOTIDE SEQUENCE</scope>
    <source>
        <strain evidence="1">CRI-CJ2</strain>
    </source>
</reference>
<proteinExistence type="predicted"/>
<accession>A0A8K0KY23</accession>
<protein>
    <submittedName>
        <fullName evidence="1">Uncharacterized protein</fullName>
    </submittedName>
</protein>
<evidence type="ECO:0000313" key="1">
    <source>
        <dbReference type="EMBL" id="KAG8625492.1"/>
    </source>
</evidence>
<comment type="caution">
    <text evidence="1">The sequence shown here is derived from an EMBL/GenBank/DDBJ whole genome shotgun (WGS) entry which is preliminary data.</text>
</comment>
<dbReference type="AlphaFoldDB" id="A0A8K0KY23"/>
<evidence type="ECO:0000313" key="2">
    <source>
        <dbReference type="Proteomes" id="UP000809789"/>
    </source>
</evidence>
<sequence length="310" mass="33558">MSSTRDKHVGPGPIIHYCLWWKDARFKLVDSAGDNDLPDPSFIIAGWSTNERHNSLPPSSQHRRSIVDQDPSSIIVAGKGGGINKLVGSAIDNDAGTHHSLLLADRQAQKLRRLPALEPYSRSSLSASGRARERSCLARPIRWLSRKFQIAASDPRVQIRSARSADLSEPPAMESVQPGDQRLGGGWHGAARFDVAPSYHGANSVNEHKGAGRRRRVRLLGGGIGFWSGSMGSTLGCRLSAISVQPIQTVRHGVGTAICCTSHTCFLSLAGGMARHHIASLRDIKPSNKWSSCPGNRTYLTGPRRSRQSG</sequence>
<organism evidence="1 2">
    <name type="scientific">Elsinoe batatas</name>
    <dbReference type="NCBI Taxonomy" id="2601811"/>
    <lineage>
        <taxon>Eukaryota</taxon>
        <taxon>Fungi</taxon>
        <taxon>Dikarya</taxon>
        <taxon>Ascomycota</taxon>
        <taxon>Pezizomycotina</taxon>
        <taxon>Dothideomycetes</taxon>
        <taxon>Dothideomycetidae</taxon>
        <taxon>Myriangiales</taxon>
        <taxon>Elsinoaceae</taxon>
        <taxon>Elsinoe</taxon>
    </lineage>
</organism>
<dbReference type="EMBL" id="JAESVG020000008">
    <property type="protein sequence ID" value="KAG8625492.1"/>
    <property type="molecule type" value="Genomic_DNA"/>
</dbReference>
<gene>
    <name evidence="1" type="ORF">KVT40_007243</name>
</gene>